<evidence type="ECO:0008006" key="4">
    <source>
        <dbReference type="Google" id="ProtNLM"/>
    </source>
</evidence>
<protein>
    <recommendedName>
        <fullName evidence="4">Outer membrane protein beta-barrel domain-containing protein</fullName>
    </recommendedName>
</protein>
<sequence>MKYTFFTFAMLLCSLFVVNAQDNAPKTLFDNGGGSAEIGFYVAPGYQLTQAAGQTAHSFQGSAGVIFNKRFALGAAFYTTLNEFTPEMEMDDRLYLDLRYGGVRAEYILNPDNLVHFSFPLTIGGGEASMDYKRDLDFSEDPFGEDYFFFIEPGVQAEVNLIKNARLFAGASYRFTSGLDYEYSNPGNELVNIQSSDINGLALNLGIRFGLF</sequence>
<evidence type="ECO:0000313" key="2">
    <source>
        <dbReference type="EMBL" id="KGE87010.1"/>
    </source>
</evidence>
<evidence type="ECO:0000313" key="3">
    <source>
        <dbReference type="Proteomes" id="UP000029736"/>
    </source>
</evidence>
<comment type="caution">
    <text evidence="2">The sequence shown here is derived from an EMBL/GenBank/DDBJ whole genome shotgun (WGS) entry which is preliminary data.</text>
</comment>
<evidence type="ECO:0000256" key="1">
    <source>
        <dbReference type="SAM" id="SignalP"/>
    </source>
</evidence>
<dbReference type="AlphaFoldDB" id="A0A098S4E4"/>
<dbReference type="Proteomes" id="UP000029736">
    <property type="component" value="Unassembled WGS sequence"/>
</dbReference>
<reference evidence="2 3" key="1">
    <citation type="journal article" date="2014" name="Int. J. Syst. Evol. Microbiol.">
        <title>Phaeodactylibacter xiamenensis gen. nov., sp. nov., a member of the family Saprospiraceae isolated from the marine alga Phaeodactylum tricornutum.</title>
        <authorList>
            <person name="Chen Z.Jr."/>
            <person name="Lei X."/>
            <person name="Lai Q."/>
            <person name="Li Y."/>
            <person name="Zhang B."/>
            <person name="Zhang J."/>
            <person name="Zhang H."/>
            <person name="Yang L."/>
            <person name="Zheng W."/>
            <person name="Tian Y."/>
            <person name="Yu Z."/>
            <person name="Xu H.Jr."/>
            <person name="Zheng T."/>
        </authorList>
    </citation>
    <scope>NUCLEOTIDE SEQUENCE [LARGE SCALE GENOMIC DNA]</scope>
    <source>
        <strain evidence="2 3">KD52</strain>
    </source>
</reference>
<accession>A0A098S4E4</accession>
<dbReference type="OrthoDB" id="825661at2"/>
<feature type="chain" id="PRO_5001947848" description="Outer membrane protein beta-barrel domain-containing protein" evidence="1">
    <location>
        <begin position="21"/>
        <end position="212"/>
    </location>
</feature>
<gene>
    <name evidence="2" type="ORF">IX84_18470</name>
</gene>
<proteinExistence type="predicted"/>
<keyword evidence="3" id="KW-1185">Reference proteome</keyword>
<name>A0A098S4E4_9BACT</name>
<keyword evidence="1" id="KW-0732">Signal</keyword>
<dbReference type="RefSeq" id="WP_044223647.1">
    <property type="nucleotide sequence ID" value="NZ_JBKAGJ010000008.1"/>
</dbReference>
<dbReference type="EMBL" id="JPOS01000039">
    <property type="protein sequence ID" value="KGE87010.1"/>
    <property type="molecule type" value="Genomic_DNA"/>
</dbReference>
<feature type="signal peptide" evidence="1">
    <location>
        <begin position="1"/>
        <end position="20"/>
    </location>
</feature>
<organism evidence="2 3">
    <name type="scientific">Phaeodactylibacter xiamenensis</name>
    <dbReference type="NCBI Taxonomy" id="1524460"/>
    <lineage>
        <taxon>Bacteria</taxon>
        <taxon>Pseudomonadati</taxon>
        <taxon>Bacteroidota</taxon>
        <taxon>Saprospiria</taxon>
        <taxon>Saprospirales</taxon>
        <taxon>Haliscomenobacteraceae</taxon>
        <taxon>Phaeodactylibacter</taxon>
    </lineage>
</organism>